<feature type="domain" description="Glycosyltransferase 61 catalytic" evidence="1">
    <location>
        <begin position="136"/>
        <end position="291"/>
    </location>
</feature>
<dbReference type="Pfam" id="PF04577">
    <property type="entry name" value="Glyco_transf_61"/>
    <property type="match status" value="1"/>
</dbReference>
<proteinExistence type="predicted"/>
<dbReference type="InterPro" id="IPR049625">
    <property type="entry name" value="Glyco_transf_61_cat"/>
</dbReference>
<evidence type="ECO:0000313" key="2">
    <source>
        <dbReference type="EMBL" id="MTH76899.1"/>
    </source>
</evidence>
<evidence type="ECO:0000313" key="3">
    <source>
        <dbReference type="Proteomes" id="UP000478183"/>
    </source>
</evidence>
<dbReference type="AlphaFoldDB" id="A0A6L6J849"/>
<organism evidence="2 3">
    <name type="scientific">Paracoccus aestuariivivens</name>
    <dbReference type="NCBI Taxonomy" id="1820333"/>
    <lineage>
        <taxon>Bacteria</taxon>
        <taxon>Pseudomonadati</taxon>
        <taxon>Pseudomonadota</taxon>
        <taxon>Alphaproteobacteria</taxon>
        <taxon>Rhodobacterales</taxon>
        <taxon>Paracoccaceae</taxon>
        <taxon>Paracoccus</taxon>
    </lineage>
</organism>
<sequence>MLNAALISRNFARLLRRGPVDLTHYAVERHELCPAEETGRSAALYPEGAMDRIVALSPWRNLDLEMGLIQGTPIRHEATEVLVVPDVSLAGAYLYRGGAKERIGIGEAKLYDRDLESRRVIPEAHLVSSWMGADFFGNFMQDSLPLELVPPPDALRIVAPTKPYMHEAGYRALFDLPPPPMPRHAKISRLSLYRDFSQNSFKLARYNELRTRLRANLGEIPPSAGVFLRRGSSLGEPRRLLNEEAVIEFLATLGFDILDPERMGADSIARVALDAPVVVAVEGSHLGHAIYTLAAGGSLLVIQPPYRFAMPYKEVTDCMGMKFGFVVGLPAEGGFVADIDEIKQMLERLA</sequence>
<evidence type="ECO:0000259" key="1">
    <source>
        <dbReference type="Pfam" id="PF04577"/>
    </source>
</evidence>
<name>A0A6L6J849_9RHOB</name>
<reference evidence="2 3" key="1">
    <citation type="submission" date="2019-11" db="EMBL/GenBank/DDBJ databases">
        <authorList>
            <person name="Dong K."/>
        </authorList>
    </citation>
    <scope>NUCLEOTIDE SEQUENCE [LARGE SCALE GENOMIC DNA]</scope>
    <source>
        <strain evidence="2 3">NBRC 111993</strain>
    </source>
</reference>
<gene>
    <name evidence="2" type="ORF">GL286_04060</name>
</gene>
<dbReference type="EMBL" id="WMIE01000001">
    <property type="protein sequence ID" value="MTH76899.1"/>
    <property type="molecule type" value="Genomic_DNA"/>
</dbReference>
<protein>
    <submittedName>
        <fullName evidence="2">DUF563 domain-containing protein</fullName>
    </submittedName>
</protein>
<accession>A0A6L6J849</accession>
<dbReference type="GO" id="GO:0016757">
    <property type="term" value="F:glycosyltransferase activity"/>
    <property type="evidence" value="ECO:0007669"/>
    <property type="project" value="InterPro"/>
</dbReference>
<dbReference type="RefSeq" id="WP_155094232.1">
    <property type="nucleotide sequence ID" value="NZ_WMIE01000001.1"/>
</dbReference>
<comment type="caution">
    <text evidence="2">The sequence shown here is derived from an EMBL/GenBank/DDBJ whole genome shotgun (WGS) entry which is preliminary data.</text>
</comment>
<dbReference type="Proteomes" id="UP000478183">
    <property type="component" value="Unassembled WGS sequence"/>
</dbReference>
<keyword evidence="3" id="KW-1185">Reference proteome</keyword>
<dbReference type="OrthoDB" id="6935590at2"/>